<dbReference type="SUPFAM" id="SSF69593">
    <property type="entry name" value="Glycerol-3-phosphate (1)-acyltransferase"/>
    <property type="match status" value="1"/>
</dbReference>
<evidence type="ECO:0000259" key="1">
    <source>
        <dbReference type="Pfam" id="PF01553"/>
    </source>
</evidence>
<organism evidence="2 3">
    <name type="scientific">Brumicola pallidula DSM 14239 = ACAM 615</name>
    <dbReference type="NCBI Taxonomy" id="1121922"/>
    <lineage>
        <taxon>Bacteria</taxon>
        <taxon>Pseudomonadati</taxon>
        <taxon>Pseudomonadota</taxon>
        <taxon>Gammaproteobacteria</taxon>
        <taxon>Alteromonadales</taxon>
        <taxon>Alteromonadaceae</taxon>
        <taxon>Brumicola</taxon>
    </lineage>
</organism>
<dbReference type="GO" id="GO:0016746">
    <property type="term" value="F:acyltransferase activity"/>
    <property type="evidence" value="ECO:0007669"/>
    <property type="project" value="InterPro"/>
</dbReference>
<reference evidence="3" key="1">
    <citation type="journal article" date="2014" name="Environ. Microbiol.">
        <title>Comparative genomics of the marine bacterial genus Glaciecola reveals the high degree of genomic diversity and genomic characteristic for cold adaptation.</title>
        <authorList>
            <person name="Qin Q.L."/>
            <person name="Xie B.B."/>
            <person name="Yu Y."/>
            <person name="Shu Y.L."/>
            <person name="Rong J.C."/>
            <person name="Zhang Y.J."/>
            <person name="Zhao D.L."/>
            <person name="Chen X.L."/>
            <person name="Zhang X.Y."/>
            <person name="Chen B."/>
            <person name="Zhou B.C."/>
            <person name="Zhang Y.Z."/>
        </authorList>
    </citation>
    <scope>NUCLEOTIDE SEQUENCE [LARGE SCALE GENOMIC DNA]</scope>
    <source>
        <strain evidence="3">ACAM 615</strain>
    </source>
</reference>
<evidence type="ECO:0000313" key="2">
    <source>
        <dbReference type="EMBL" id="GAC30662.1"/>
    </source>
</evidence>
<gene>
    <name evidence="2" type="ORF">GPAL_3822</name>
</gene>
<feature type="domain" description="Phospholipid/glycerol acyltransferase" evidence="1">
    <location>
        <begin position="89"/>
        <end position="192"/>
    </location>
</feature>
<proteinExistence type="predicted"/>
<dbReference type="EMBL" id="BAEQ01000065">
    <property type="protein sequence ID" value="GAC30662.1"/>
    <property type="molecule type" value="Genomic_DNA"/>
</dbReference>
<evidence type="ECO:0000313" key="3">
    <source>
        <dbReference type="Proteomes" id="UP000006251"/>
    </source>
</evidence>
<dbReference type="Proteomes" id="UP000006251">
    <property type="component" value="Unassembled WGS sequence"/>
</dbReference>
<dbReference type="PANTHER" id="PTHR30068:SF3">
    <property type="entry name" value="PHOSPHOLIPID_GLYCEROL ACYLTRANSFERASE DOMAIN-CONTAINING PROTEIN"/>
    <property type="match status" value="1"/>
</dbReference>
<dbReference type="AlphaFoldDB" id="K6ZJY7"/>
<comment type="caution">
    <text evidence="2">The sequence shown here is derived from an EMBL/GenBank/DDBJ whole genome shotgun (WGS) entry which is preliminary data.</text>
</comment>
<dbReference type="GO" id="GO:0019698">
    <property type="term" value="P:D-galacturonate catabolic process"/>
    <property type="evidence" value="ECO:0007669"/>
    <property type="project" value="TreeGrafter"/>
</dbReference>
<sequence>MTSKFDEIRPYDNADLPQVLKNLVDNEEFIRTLVAFRFAKWPPFSKPIFGFFIKQYVSKKIKSITSLRDFQVMVEPYMKRMLTKTTKGLTVTGLDTLDLSTPYLFVSNHRDIALDPAFVNWVLHINGQDTVRIAVGDNLLSKGWVADILRLNKCFVVQRSVEGRREKLAAAKLLSEYIECSLKNDNQHLWIAQREGRAKDGIDVTNPAIVSMLSLNKPKDIDFCDYIANLSIVPVSISYEFDPCDVSKAKELCQAEKVGGYDKPDNEDMQSIVNGITGQKGRVNVHFGKLVGNQFSNAKEVSAFIDKEILSGYQTFSTSSVALSLLHGDQQNKQIKTAPSNEESVKHYVESQLAELSKESQLAELSKESQLAELSKESQLAELSKESQLAELSKESQLAELSKESQLAKLYTEYQQAKRYIESRLTMLNSEEQQKLLEMYANPLIRQQQQ</sequence>
<dbReference type="STRING" id="1121922.GCA_000428905_03350"/>
<dbReference type="Pfam" id="PF01553">
    <property type="entry name" value="Acyltransferase"/>
    <property type="match status" value="1"/>
</dbReference>
<accession>K6ZJY7</accession>
<dbReference type="RefSeq" id="WP_006015135.1">
    <property type="nucleotide sequence ID" value="NZ_BAEQ01000065.1"/>
</dbReference>
<name>K6ZJY7_9ALTE</name>
<protein>
    <recommendedName>
        <fullName evidence="1">Phospholipid/glycerol acyltransferase domain-containing protein</fullName>
    </recommendedName>
</protein>
<dbReference type="GO" id="GO:0042840">
    <property type="term" value="P:D-glucuronate catabolic process"/>
    <property type="evidence" value="ECO:0007669"/>
    <property type="project" value="TreeGrafter"/>
</dbReference>
<keyword evidence="3" id="KW-1185">Reference proteome</keyword>
<dbReference type="InterPro" id="IPR002123">
    <property type="entry name" value="Plipid/glycerol_acylTrfase"/>
</dbReference>
<dbReference type="PANTHER" id="PTHR30068">
    <property type="entry name" value="URONATE ISOMERASE"/>
    <property type="match status" value="1"/>
</dbReference>